<proteinExistence type="predicted"/>
<keyword evidence="1" id="KW-1133">Transmembrane helix</keyword>
<feature type="transmembrane region" description="Helical" evidence="1">
    <location>
        <begin position="27"/>
        <end position="44"/>
    </location>
</feature>
<dbReference type="EMBL" id="BAABJW010000002">
    <property type="protein sequence ID" value="GAA4810522.1"/>
    <property type="molecule type" value="Genomic_DNA"/>
</dbReference>
<evidence type="ECO:0000313" key="3">
    <source>
        <dbReference type="Proteomes" id="UP001501433"/>
    </source>
</evidence>
<evidence type="ECO:0000313" key="2">
    <source>
        <dbReference type="EMBL" id="GAA4810522.1"/>
    </source>
</evidence>
<reference evidence="3" key="1">
    <citation type="journal article" date="2019" name="Int. J. Syst. Evol. Microbiol.">
        <title>The Global Catalogue of Microorganisms (GCM) 10K type strain sequencing project: providing services to taxonomists for standard genome sequencing and annotation.</title>
        <authorList>
            <consortium name="The Broad Institute Genomics Platform"/>
            <consortium name="The Broad Institute Genome Sequencing Center for Infectious Disease"/>
            <person name="Wu L."/>
            <person name="Ma J."/>
        </authorList>
    </citation>
    <scope>NUCLEOTIDE SEQUENCE [LARGE SCALE GENOMIC DNA]</scope>
    <source>
        <strain evidence="3">JCM 18325</strain>
    </source>
</reference>
<dbReference type="Proteomes" id="UP001501433">
    <property type="component" value="Unassembled WGS sequence"/>
</dbReference>
<gene>
    <name evidence="2" type="ORF">GCM10023330_17020</name>
</gene>
<organism evidence="2 3">
    <name type="scientific">Litoribaculum gwangyangense</name>
    <dbReference type="NCBI Taxonomy" id="1130722"/>
    <lineage>
        <taxon>Bacteria</taxon>
        <taxon>Pseudomonadati</taxon>
        <taxon>Bacteroidota</taxon>
        <taxon>Flavobacteriia</taxon>
        <taxon>Flavobacteriales</taxon>
        <taxon>Flavobacteriaceae</taxon>
        <taxon>Litoribaculum</taxon>
    </lineage>
</organism>
<evidence type="ECO:0000256" key="1">
    <source>
        <dbReference type="SAM" id="Phobius"/>
    </source>
</evidence>
<keyword evidence="3" id="KW-1185">Reference proteome</keyword>
<dbReference type="RefSeq" id="WP_345276529.1">
    <property type="nucleotide sequence ID" value="NZ_BAABJW010000002.1"/>
</dbReference>
<protein>
    <submittedName>
        <fullName evidence="2">Uncharacterized protein</fullName>
    </submittedName>
</protein>
<sequence>MKFLNYILIIFGALIAMYAKAGANQNQYILISGIVILMIGIYRISKTIPSRNDTENDEGTNKNV</sequence>
<keyword evidence="1" id="KW-0472">Membrane</keyword>
<accession>A0ABP9CM05</accession>
<comment type="caution">
    <text evidence="2">The sequence shown here is derived from an EMBL/GenBank/DDBJ whole genome shotgun (WGS) entry which is preliminary data.</text>
</comment>
<feature type="transmembrane region" description="Helical" evidence="1">
    <location>
        <begin position="5"/>
        <end position="21"/>
    </location>
</feature>
<keyword evidence="1" id="KW-0812">Transmembrane</keyword>
<name>A0ABP9CM05_9FLAO</name>